<comment type="subunit">
    <text evidence="9">Homodimer.</text>
</comment>
<comment type="pathway">
    <text evidence="1 9">One-carbon metabolism; tetrahydrofolate interconversion.</text>
</comment>
<keyword evidence="7 9" id="KW-0486">Methionine biosynthesis</keyword>
<evidence type="ECO:0000259" key="11">
    <source>
        <dbReference type="Pfam" id="PF00763"/>
    </source>
</evidence>
<dbReference type="PROSITE" id="PS00767">
    <property type="entry name" value="THF_DHG_CYH_2"/>
    <property type="match status" value="1"/>
</dbReference>
<evidence type="ECO:0000256" key="6">
    <source>
        <dbReference type="ARBA" id="ARBA00023002"/>
    </source>
</evidence>
<keyword evidence="6 9" id="KW-0560">Oxidoreductase</keyword>
<dbReference type="InterPro" id="IPR046346">
    <property type="entry name" value="Aminoacid_DH-like_N_sf"/>
</dbReference>
<proteinExistence type="inferred from homology"/>
<keyword evidence="4 9" id="KW-0378">Hydrolase</keyword>
<comment type="similarity">
    <text evidence="9">Belongs to the tetrahydrofolate dehydrogenase/cyclohydrolase family.</text>
</comment>
<organism evidence="13 14">
    <name type="scientific">Deinococcus depolymerans</name>
    <dbReference type="NCBI Taxonomy" id="392408"/>
    <lineage>
        <taxon>Bacteria</taxon>
        <taxon>Thermotogati</taxon>
        <taxon>Deinococcota</taxon>
        <taxon>Deinococci</taxon>
        <taxon>Deinococcales</taxon>
        <taxon>Deinococcaceae</taxon>
        <taxon>Deinococcus</taxon>
    </lineage>
</organism>
<dbReference type="SUPFAM" id="SSF53223">
    <property type="entry name" value="Aminoacid dehydrogenase-like, N-terminal domain"/>
    <property type="match status" value="1"/>
</dbReference>
<feature type="domain" description="Tetrahydrofolate dehydrogenase/cyclohydrolase catalytic" evidence="11">
    <location>
        <begin position="19"/>
        <end position="122"/>
    </location>
</feature>
<feature type="region of interest" description="Disordered" evidence="10">
    <location>
        <begin position="291"/>
        <end position="314"/>
    </location>
</feature>
<feature type="compositionally biased region" description="Low complexity" evidence="10">
    <location>
        <begin position="291"/>
        <end position="304"/>
    </location>
</feature>
<dbReference type="InterPro" id="IPR020631">
    <property type="entry name" value="THF_DH/CycHdrlase_NAD-bd_dom"/>
</dbReference>
<dbReference type="PANTHER" id="PTHR48099">
    <property type="entry name" value="C-1-TETRAHYDROFOLATE SYNTHASE, CYTOPLASMIC-RELATED"/>
    <property type="match status" value="1"/>
</dbReference>
<dbReference type="EC" id="3.5.4.9" evidence="9"/>
<evidence type="ECO:0000256" key="4">
    <source>
        <dbReference type="ARBA" id="ARBA00022801"/>
    </source>
</evidence>
<comment type="function">
    <text evidence="9">Catalyzes the oxidation of 5,10-methylenetetrahydrofolate to 5,10-methenyltetrahydrofolate and then the hydrolysis of 5,10-methenyltetrahydrofolate to 10-formyltetrahydrofolate.</text>
</comment>
<comment type="caution">
    <text evidence="9">Lacks conserved residue(s) required for the propagation of feature annotation.</text>
</comment>
<comment type="catalytic activity">
    <reaction evidence="9">
        <text>(6R)-5,10-methenyltetrahydrofolate + H2O = (6R)-10-formyltetrahydrofolate + H(+)</text>
        <dbReference type="Rhea" id="RHEA:23700"/>
        <dbReference type="ChEBI" id="CHEBI:15377"/>
        <dbReference type="ChEBI" id="CHEBI:15378"/>
        <dbReference type="ChEBI" id="CHEBI:57455"/>
        <dbReference type="ChEBI" id="CHEBI:195366"/>
        <dbReference type="EC" id="3.5.4.9"/>
    </reaction>
</comment>
<comment type="catalytic activity">
    <reaction evidence="9">
        <text>(6R)-5,10-methylene-5,6,7,8-tetrahydrofolate + NADP(+) = (6R)-5,10-methenyltetrahydrofolate + NADPH</text>
        <dbReference type="Rhea" id="RHEA:22812"/>
        <dbReference type="ChEBI" id="CHEBI:15636"/>
        <dbReference type="ChEBI" id="CHEBI:57455"/>
        <dbReference type="ChEBI" id="CHEBI:57783"/>
        <dbReference type="ChEBI" id="CHEBI:58349"/>
        <dbReference type="EC" id="1.5.1.5"/>
    </reaction>
</comment>
<name>A0ABP3MI07_9DEIO</name>
<evidence type="ECO:0000313" key="13">
    <source>
        <dbReference type="EMBL" id="GAA0520819.1"/>
    </source>
</evidence>
<evidence type="ECO:0000256" key="9">
    <source>
        <dbReference type="HAMAP-Rule" id="MF_01576"/>
    </source>
</evidence>
<dbReference type="Pfam" id="PF02882">
    <property type="entry name" value="THF_DHG_CYH_C"/>
    <property type="match status" value="1"/>
</dbReference>
<evidence type="ECO:0000256" key="1">
    <source>
        <dbReference type="ARBA" id="ARBA00004777"/>
    </source>
</evidence>
<reference evidence="14" key="1">
    <citation type="journal article" date="2019" name="Int. J. Syst. Evol. Microbiol.">
        <title>The Global Catalogue of Microorganisms (GCM) 10K type strain sequencing project: providing services to taxonomists for standard genome sequencing and annotation.</title>
        <authorList>
            <consortium name="The Broad Institute Genomics Platform"/>
            <consortium name="The Broad Institute Genome Sequencing Center for Infectious Disease"/>
            <person name="Wu L."/>
            <person name="Ma J."/>
        </authorList>
    </citation>
    <scope>NUCLEOTIDE SEQUENCE [LARGE SCALE GENOMIC DNA]</scope>
    <source>
        <strain evidence="14">JCM 14368</strain>
    </source>
</reference>
<dbReference type="Gene3D" id="3.40.50.10860">
    <property type="entry name" value="Leucine Dehydrogenase, chain A, domain 1"/>
    <property type="match status" value="1"/>
</dbReference>
<gene>
    <name evidence="9" type="primary">folD</name>
    <name evidence="13" type="ORF">GCM10008937_30500</name>
</gene>
<keyword evidence="9" id="KW-0028">Amino-acid biosynthesis</keyword>
<dbReference type="InterPro" id="IPR036291">
    <property type="entry name" value="NAD(P)-bd_dom_sf"/>
</dbReference>
<dbReference type="RefSeq" id="WP_343760668.1">
    <property type="nucleotide sequence ID" value="NZ_BAAADB010000030.1"/>
</dbReference>
<protein>
    <recommendedName>
        <fullName evidence="9">Bifunctional protein FolD</fullName>
    </recommendedName>
    <domain>
        <recommendedName>
            <fullName evidence="9">Methylenetetrahydrofolate dehydrogenase</fullName>
            <ecNumber evidence="9">1.5.1.5</ecNumber>
        </recommendedName>
    </domain>
    <domain>
        <recommendedName>
            <fullName evidence="9">Methenyltetrahydrofolate cyclohydrolase</fullName>
            <ecNumber evidence="9">3.5.4.9</ecNumber>
        </recommendedName>
    </domain>
</protein>
<keyword evidence="9" id="KW-0368">Histidine biosynthesis</keyword>
<sequence>MTSGRAEARTLAGPPAAAELLARAAALAATLPVTPSIAFIRVGDDPASESYVRGKAKKAVELGLHSHVYALPDDTTQADLHALIGTLNADNGVHGVLLQLPLPAHLNADAALACLDPRKDVDGLHPVSAGLLWQGQPGLRPCTPAGVMALLDHYRLPVAGQHAVIVGRSALVGRPLAGLLLNADATVTVAHRATPDLGTVTRRADLLIVAAGHAHLITPDMVRPGATVIDVGINRVPTEGGKARLTGDVHPDVAGVAGALTPVPGGVGPMTVAQLMMNTVQAAQNQTAQVQATQNQTGQNQVGQPNGANGELLR</sequence>
<evidence type="ECO:0000259" key="12">
    <source>
        <dbReference type="Pfam" id="PF02882"/>
    </source>
</evidence>
<dbReference type="Gene3D" id="3.40.50.720">
    <property type="entry name" value="NAD(P)-binding Rossmann-like Domain"/>
    <property type="match status" value="1"/>
</dbReference>
<dbReference type="InterPro" id="IPR000672">
    <property type="entry name" value="THF_DH/CycHdrlase"/>
</dbReference>
<dbReference type="CDD" id="cd01080">
    <property type="entry name" value="NAD_bind_m-THF_DH_Cyclohyd"/>
    <property type="match status" value="1"/>
</dbReference>
<dbReference type="Pfam" id="PF00763">
    <property type="entry name" value="THF_DHG_CYH"/>
    <property type="match status" value="1"/>
</dbReference>
<keyword evidence="5 9" id="KW-0521">NADP</keyword>
<keyword evidence="8 9" id="KW-0511">Multifunctional enzyme</keyword>
<keyword evidence="14" id="KW-1185">Reference proteome</keyword>
<feature type="binding site" evidence="9">
    <location>
        <begin position="167"/>
        <end position="169"/>
    </location>
    <ligand>
        <name>NADP(+)</name>
        <dbReference type="ChEBI" id="CHEBI:58349"/>
    </ligand>
</feature>
<evidence type="ECO:0000256" key="8">
    <source>
        <dbReference type="ARBA" id="ARBA00023268"/>
    </source>
</evidence>
<evidence type="ECO:0000256" key="7">
    <source>
        <dbReference type="ARBA" id="ARBA00023167"/>
    </source>
</evidence>
<comment type="caution">
    <text evidence="13">The sequence shown here is derived from an EMBL/GenBank/DDBJ whole genome shotgun (WGS) entry which is preliminary data.</text>
</comment>
<evidence type="ECO:0000256" key="10">
    <source>
        <dbReference type="SAM" id="MobiDB-lite"/>
    </source>
</evidence>
<dbReference type="NCBIfam" id="NF010770">
    <property type="entry name" value="PRK14173.1"/>
    <property type="match status" value="1"/>
</dbReference>
<keyword evidence="3 9" id="KW-0658">Purine biosynthesis</keyword>
<feature type="binding site" evidence="9">
    <location>
        <position position="233"/>
    </location>
    <ligand>
        <name>NADP(+)</name>
        <dbReference type="ChEBI" id="CHEBI:58349"/>
    </ligand>
</feature>
<dbReference type="EMBL" id="BAAADB010000030">
    <property type="protein sequence ID" value="GAA0520819.1"/>
    <property type="molecule type" value="Genomic_DNA"/>
</dbReference>
<evidence type="ECO:0000256" key="5">
    <source>
        <dbReference type="ARBA" id="ARBA00022857"/>
    </source>
</evidence>
<evidence type="ECO:0000313" key="14">
    <source>
        <dbReference type="Proteomes" id="UP001500191"/>
    </source>
</evidence>
<evidence type="ECO:0000256" key="2">
    <source>
        <dbReference type="ARBA" id="ARBA00022563"/>
    </source>
</evidence>
<keyword evidence="2 9" id="KW-0554">One-carbon metabolism</keyword>
<dbReference type="SUPFAM" id="SSF51735">
    <property type="entry name" value="NAD(P)-binding Rossmann-fold domains"/>
    <property type="match status" value="1"/>
</dbReference>
<dbReference type="InterPro" id="IPR020867">
    <property type="entry name" value="THF_DH/CycHdrlase_CS"/>
</dbReference>
<evidence type="ECO:0000256" key="3">
    <source>
        <dbReference type="ARBA" id="ARBA00022755"/>
    </source>
</evidence>
<accession>A0ABP3MI07</accession>
<dbReference type="PRINTS" id="PR00085">
    <property type="entry name" value="THFDHDRGNASE"/>
</dbReference>
<dbReference type="PANTHER" id="PTHR48099:SF5">
    <property type="entry name" value="C-1-TETRAHYDROFOLATE SYNTHASE, CYTOPLASMIC"/>
    <property type="match status" value="1"/>
</dbReference>
<dbReference type="InterPro" id="IPR020630">
    <property type="entry name" value="THF_DH/CycHdrlase_cat_dom"/>
</dbReference>
<dbReference type="Proteomes" id="UP001500191">
    <property type="component" value="Unassembled WGS sequence"/>
</dbReference>
<dbReference type="EC" id="1.5.1.5" evidence="9"/>
<dbReference type="HAMAP" id="MF_01576">
    <property type="entry name" value="THF_DHG_CYH"/>
    <property type="match status" value="1"/>
</dbReference>
<feature type="domain" description="Tetrahydrofolate dehydrogenase/cyclohydrolase NAD(P)-binding" evidence="12">
    <location>
        <begin position="141"/>
        <end position="286"/>
    </location>
</feature>